<evidence type="ECO:0000259" key="4">
    <source>
        <dbReference type="Pfam" id="PF20640"/>
    </source>
</evidence>
<evidence type="ECO:0000256" key="1">
    <source>
        <dbReference type="SAM" id="MobiDB-lite"/>
    </source>
</evidence>
<dbReference type="Pfam" id="PF10214">
    <property type="entry name" value="Rrn6_beta-prop"/>
    <property type="match status" value="1"/>
</dbReference>
<evidence type="ECO:0000259" key="2">
    <source>
        <dbReference type="Pfam" id="PF10214"/>
    </source>
</evidence>
<dbReference type="AlphaFoldDB" id="A0A5N7CIB6"/>
<feature type="region of interest" description="Disordered" evidence="1">
    <location>
        <begin position="778"/>
        <end position="841"/>
    </location>
</feature>
<protein>
    <submittedName>
        <fullName evidence="5">RNA polymerase I-specific transcription initiation factor RRN6-like protein</fullName>
    </submittedName>
</protein>
<evidence type="ECO:0000313" key="5">
    <source>
        <dbReference type="EMBL" id="KAE8393911.1"/>
    </source>
</evidence>
<sequence>MDEHPTSALQYGHLGKAIYDPETQSWGFSRTFAPPPHITLAGVAKTTVTPPFTASQSSQIENKSLIPKVYPELAACWPLVNNETLSHVIATTSETCDPLSSSLLDLGHAVDLENDDSGSRTVPIAVVASGECGNAISFYKIDEDVVDFKLATTTHIRVPSIRQAESAEWSAHGAAVRQICFARTVEEKPTWMAARFPHSTLVFRPLYHRRPVPVHICHNSDQILRSKPHNSRLDPNLLVEISNSETGGYAHAAVVFNPWYQKKIGIVDERGNWSIWEISGRQKQNKGNWTAACSTSGTLPWLDLGDGHEIGNKPQHDGWATMEWAGDVNSFIVSNRRCPMLYRMESDQIYPFPIELGLKRKSEWILDVKRSACSVSHVFILTTLRVFWLDVNPSLALAPKDGTRPSLFPRLSWRHFRDPEDTTLQLTSLSLYKDSYLVLYSRLSNIVLTFYCPTISEGRGDIEPIPDPFLLDIPLISEYNGEPQPSLERFSSLVFKEVMHLPSMGDKKDYTPSLRLIKLFVLNSHLSVRESIYVGPSDNNALRKQDLRNEVIRLKRRYPVMRIGQMHAKQSSADFIVDDCDESVVGPGALTLPGTGMSSITPLELPQWTIDYSQVYEVATGRLGISPEGDVRQIRDKSFQESLKELTISVPALTGSQSASKTLLELLDRSPLLDDIDQNARDIEDLLSTLLNCHAFTYQHQKLVIQLPNLTMLPSTKPVESKTPSQSSLIEIYDQSVNYWLASLPHNIPGRTRIMKEKVIRSAAADFVLAQVVATRKTDWESEANTDKQSSNHKGDSSSHTPPISSRPRSKSRSSLLSHIPRENGHGSWASEDDGRSAPNTRPFYSSLAAFTEFTYERQRSVSQNVTNMLHHWLPGTDPVAYDWQRTVQALGMEESQRDSKNATPKRRLRKKTVEPSILPMTSTATAIRGWGSQPEISEPPAIRLQSSQVMEDGLPMTQVERGAFGGREAGRKSILKARKKKRAAGF</sequence>
<dbReference type="InterPro" id="IPR048536">
    <property type="entry name" value="Rrn6_K-rich"/>
</dbReference>
<accession>A0A5N7CIB6</accession>
<proteinExistence type="predicted"/>
<dbReference type="GO" id="GO:0042790">
    <property type="term" value="P:nucleolar large rRNA transcription by RNA polymerase I"/>
    <property type="evidence" value="ECO:0007669"/>
    <property type="project" value="TreeGrafter"/>
</dbReference>
<evidence type="ECO:0000259" key="3">
    <source>
        <dbReference type="Pfam" id="PF20639"/>
    </source>
</evidence>
<dbReference type="EMBL" id="ML735226">
    <property type="protein sequence ID" value="KAE8393911.1"/>
    <property type="molecule type" value="Genomic_DNA"/>
</dbReference>
<reference evidence="5" key="1">
    <citation type="submission" date="2019-04" db="EMBL/GenBank/DDBJ databases">
        <title>Friends and foes A comparative genomics studyof 23 Aspergillus species from section Flavi.</title>
        <authorList>
            <consortium name="DOE Joint Genome Institute"/>
            <person name="Kjaerbolling I."/>
            <person name="Vesth T."/>
            <person name="Frisvad J.C."/>
            <person name="Nybo J.L."/>
            <person name="Theobald S."/>
            <person name="Kildgaard S."/>
            <person name="Isbrandt T."/>
            <person name="Kuo A."/>
            <person name="Sato A."/>
            <person name="Lyhne E.K."/>
            <person name="Kogle M.E."/>
            <person name="Wiebenga A."/>
            <person name="Kun R.S."/>
            <person name="Lubbers R.J."/>
            <person name="Makela M.R."/>
            <person name="Barry K."/>
            <person name="Chovatia M."/>
            <person name="Clum A."/>
            <person name="Daum C."/>
            <person name="Haridas S."/>
            <person name="He G."/>
            <person name="LaButti K."/>
            <person name="Lipzen A."/>
            <person name="Mondo S."/>
            <person name="Riley R."/>
            <person name="Salamov A."/>
            <person name="Simmons B.A."/>
            <person name="Magnuson J.K."/>
            <person name="Henrissat B."/>
            <person name="Mortensen U.H."/>
            <person name="Larsen T.O."/>
            <person name="Devries R.P."/>
            <person name="Grigoriev I.V."/>
            <person name="Machida M."/>
            <person name="Baker S.E."/>
            <person name="Andersen M.R."/>
        </authorList>
    </citation>
    <scope>NUCLEOTIDE SEQUENCE [LARGE SCALE GENOMIC DNA]</scope>
    <source>
        <strain evidence="5">IBT 14317</strain>
    </source>
</reference>
<feature type="compositionally biased region" description="Low complexity" evidence="1">
    <location>
        <begin position="802"/>
        <end position="818"/>
    </location>
</feature>
<dbReference type="InterPro" id="IPR048535">
    <property type="entry name" value="RRN6_beta-prop"/>
</dbReference>
<dbReference type="GO" id="GO:0001179">
    <property type="term" value="F:RNA polymerase I general transcription initiation factor binding"/>
    <property type="evidence" value="ECO:0007669"/>
    <property type="project" value="TreeGrafter"/>
</dbReference>
<dbReference type="Pfam" id="PF20640">
    <property type="entry name" value="Rrn6_HB"/>
    <property type="match status" value="1"/>
</dbReference>
<keyword evidence="5" id="KW-0396">Initiation factor</keyword>
<dbReference type="Proteomes" id="UP000326877">
    <property type="component" value="Unassembled WGS sequence"/>
</dbReference>
<feature type="domain" description="RRN6 K-rich C-terminal" evidence="3">
    <location>
        <begin position="867"/>
        <end position="987"/>
    </location>
</feature>
<feature type="domain" description="RRN6 helical bundle" evidence="4">
    <location>
        <begin position="570"/>
        <end position="772"/>
    </location>
</feature>
<feature type="region of interest" description="Disordered" evidence="1">
    <location>
        <begin position="964"/>
        <end position="987"/>
    </location>
</feature>
<name>A0A5N7CIB6_PETAA</name>
<dbReference type="OrthoDB" id="4090074at2759"/>
<dbReference type="InterPro" id="IPR019350">
    <property type="entry name" value="RNA_pol_I-sp_TIF_RRN6-like"/>
</dbReference>
<keyword evidence="5" id="KW-0648">Protein biosynthesis</keyword>
<dbReference type="GO" id="GO:0070860">
    <property type="term" value="C:RNA polymerase I core factor complex"/>
    <property type="evidence" value="ECO:0007669"/>
    <property type="project" value="TreeGrafter"/>
</dbReference>
<feature type="domain" description="RRN6 beta-propeller" evidence="2">
    <location>
        <begin position="97"/>
        <end position="474"/>
    </location>
</feature>
<dbReference type="InterPro" id="IPR048537">
    <property type="entry name" value="RRN6_HB"/>
</dbReference>
<dbReference type="GO" id="GO:0003743">
    <property type="term" value="F:translation initiation factor activity"/>
    <property type="evidence" value="ECO:0007669"/>
    <property type="project" value="UniProtKB-KW"/>
</dbReference>
<dbReference type="Pfam" id="PF20639">
    <property type="entry name" value="Rrn6_K-rich"/>
    <property type="match status" value="1"/>
</dbReference>
<dbReference type="GO" id="GO:0001163">
    <property type="term" value="F:RNA polymerase I transcription regulatory region sequence-specific DNA binding"/>
    <property type="evidence" value="ECO:0007669"/>
    <property type="project" value="TreeGrafter"/>
</dbReference>
<dbReference type="PANTHER" id="PTHR28221:SF2">
    <property type="entry name" value="RNA POLYMERASE I-SPECIFIC TRANSCRIPTION INITIATION FACTOR RRN6"/>
    <property type="match status" value="1"/>
</dbReference>
<organism evidence="5">
    <name type="scientific">Petromyces alliaceus</name>
    <name type="common">Aspergillus alliaceus</name>
    <dbReference type="NCBI Taxonomy" id="209559"/>
    <lineage>
        <taxon>Eukaryota</taxon>
        <taxon>Fungi</taxon>
        <taxon>Dikarya</taxon>
        <taxon>Ascomycota</taxon>
        <taxon>Pezizomycotina</taxon>
        <taxon>Eurotiomycetes</taxon>
        <taxon>Eurotiomycetidae</taxon>
        <taxon>Eurotiales</taxon>
        <taxon>Aspergillaceae</taxon>
        <taxon>Aspergillus</taxon>
        <taxon>Aspergillus subgen. Circumdati</taxon>
    </lineage>
</organism>
<feature type="compositionally biased region" description="Basic residues" evidence="1">
    <location>
        <begin position="974"/>
        <end position="987"/>
    </location>
</feature>
<feature type="region of interest" description="Disordered" evidence="1">
    <location>
        <begin position="893"/>
        <end position="912"/>
    </location>
</feature>
<dbReference type="PANTHER" id="PTHR28221">
    <property type="entry name" value="RNA POLYMERASE I-SPECIFIC TRANSCRIPTION INITIATION FACTOR RRN6"/>
    <property type="match status" value="1"/>
</dbReference>
<gene>
    <name evidence="5" type="ORF">BDV23DRAFT_180034</name>
</gene>